<proteinExistence type="predicted"/>
<dbReference type="EMBL" id="CP003345">
    <property type="protein sequence ID" value="AFM06280.1"/>
    <property type="molecule type" value="Genomic_DNA"/>
</dbReference>
<evidence type="ECO:0000256" key="4">
    <source>
        <dbReference type="ARBA" id="ARBA00022741"/>
    </source>
</evidence>
<dbReference type="InterPro" id="IPR050385">
    <property type="entry name" value="Archaeal_FAD_synthase"/>
</dbReference>
<dbReference type="NCBIfam" id="TIGR00125">
    <property type="entry name" value="cyt_tran_rel"/>
    <property type="match status" value="1"/>
</dbReference>
<dbReference type="InterPro" id="IPR004821">
    <property type="entry name" value="Cyt_trans-like"/>
</dbReference>
<dbReference type="STRING" id="880071.Fleli_3978"/>
<evidence type="ECO:0000256" key="2">
    <source>
        <dbReference type="ARBA" id="ARBA00022679"/>
    </source>
</evidence>
<dbReference type="PANTHER" id="PTHR43793:SF2">
    <property type="entry name" value="BIFUNCTIONAL PROTEIN HLDE"/>
    <property type="match status" value="1"/>
</dbReference>
<evidence type="ECO:0000313" key="10">
    <source>
        <dbReference type="Proteomes" id="UP000006054"/>
    </source>
</evidence>
<accession>I4AQP5</accession>
<name>I4AQP5_BERLS</name>
<dbReference type="PATRIC" id="fig|880071.3.peg.3978"/>
<dbReference type="PANTHER" id="PTHR43793">
    <property type="entry name" value="FAD SYNTHASE"/>
    <property type="match status" value="1"/>
</dbReference>
<evidence type="ECO:0000256" key="1">
    <source>
        <dbReference type="ARBA" id="ARBA00012519"/>
    </source>
</evidence>
<dbReference type="GO" id="GO:0016779">
    <property type="term" value="F:nucleotidyltransferase activity"/>
    <property type="evidence" value="ECO:0007669"/>
    <property type="project" value="UniProtKB-KW"/>
</dbReference>
<dbReference type="GO" id="GO:0016773">
    <property type="term" value="F:phosphotransferase activity, alcohol group as acceptor"/>
    <property type="evidence" value="ECO:0007669"/>
    <property type="project" value="InterPro"/>
</dbReference>
<dbReference type="SUPFAM" id="SSF52374">
    <property type="entry name" value="Nucleotidylyl transferase"/>
    <property type="match status" value="1"/>
</dbReference>
<evidence type="ECO:0000256" key="5">
    <source>
        <dbReference type="ARBA" id="ARBA00022840"/>
    </source>
</evidence>
<feature type="domain" description="Cytidyltransferase-like" evidence="8">
    <location>
        <begin position="30"/>
        <end position="156"/>
    </location>
</feature>
<dbReference type="GO" id="GO:0005975">
    <property type="term" value="P:carbohydrate metabolic process"/>
    <property type="evidence" value="ECO:0007669"/>
    <property type="project" value="InterPro"/>
</dbReference>
<evidence type="ECO:0000256" key="7">
    <source>
        <dbReference type="ARBA" id="ARBA00047428"/>
    </source>
</evidence>
<dbReference type="Gene3D" id="3.40.50.620">
    <property type="entry name" value="HUPs"/>
    <property type="match status" value="1"/>
</dbReference>
<keyword evidence="10" id="KW-1185">Reference proteome</keyword>
<evidence type="ECO:0000256" key="3">
    <source>
        <dbReference type="ARBA" id="ARBA00022695"/>
    </source>
</evidence>
<dbReference type="InterPro" id="IPR011914">
    <property type="entry name" value="RfaE_dom_II"/>
</dbReference>
<dbReference type="HOGENOM" id="CLU_034585_2_0_10"/>
<dbReference type="EC" id="2.7.7.70" evidence="1"/>
<dbReference type="Pfam" id="PF01467">
    <property type="entry name" value="CTP_transf_like"/>
    <property type="match status" value="1"/>
</dbReference>
<protein>
    <recommendedName>
        <fullName evidence="1">D-glycero-beta-D-manno-heptose 1-phosphate adenylyltransferase</fullName>
        <ecNumber evidence="1">2.7.7.70</ecNumber>
    </recommendedName>
</protein>
<dbReference type="InterPro" id="IPR014729">
    <property type="entry name" value="Rossmann-like_a/b/a_fold"/>
</dbReference>
<dbReference type="RefSeq" id="WP_014799703.1">
    <property type="nucleotide sequence ID" value="NC_018018.1"/>
</dbReference>
<evidence type="ECO:0000259" key="8">
    <source>
        <dbReference type="Pfam" id="PF01467"/>
    </source>
</evidence>
<gene>
    <name evidence="9" type="ordered locus">Fleli_3978</name>
</gene>
<dbReference type="NCBIfam" id="TIGR02199">
    <property type="entry name" value="rfaE_dom_II"/>
    <property type="match status" value="1"/>
</dbReference>
<dbReference type="GO" id="GO:0005524">
    <property type="term" value="F:ATP binding"/>
    <property type="evidence" value="ECO:0007669"/>
    <property type="project" value="UniProtKB-KW"/>
</dbReference>
<sequence length="161" mass="17750">MKSSEKIYTNITDLQKKIEIWKFNNQAVVFTNGCFDILHLGHIDYLEKAAALGKKLVIGVNTDASVKTLNKGKERPINDEYARMRLLAALGFVDAVILFSEPTPLELITILQPSILVKGNDYSVETIVGADVVLKNGGEVKTIELVEGYSTTKIINKILGN</sequence>
<dbReference type="KEGG" id="fli:Fleli_3978"/>
<keyword evidence="6" id="KW-0119">Carbohydrate metabolism</keyword>
<dbReference type="AlphaFoldDB" id="I4AQP5"/>
<keyword evidence="2 9" id="KW-0808">Transferase</keyword>
<dbReference type="OrthoDB" id="9795543at2"/>
<evidence type="ECO:0000313" key="9">
    <source>
        <dbReference type="EMBL" id="AFM06280.1"/>
    </source>
</evidence>
<reference evidence="10" key="1">
    <citation type="submission" date="2012-06" db="EMBL/GenBank/DDBJ databases">
        <title>The complete genome of Flexibacter litoralis DSM 6794.</title>
        <authorList>
            <person name="Lucas S."/>
            <person name="Copeland A."/>
            <person name="Lapidus A."/>
            <person name="Glavina del Rio T."/>
            <person name="Dalin E."/>
            <person name="Tice H."/>
            <person name="Bruce D."/>
            <person name="Goodwin L."/>
            <person name="Pitluck S."/>
            <person name="Peters L."/>
            <person name="Ovchinnikova G."/>
            <person name="Lu M."/>
            <person name="Kyrpides N."/>
            <person name="Mavromatis K."/>
            <person name="Ivanova N."/>
            <person name="Brettin T."/>
            <person name="Detter J.C."/>
            <person name="Han C."/>
            <person name="Larimer F."/>
            <person name="Land M."/>
            <person name="Hauser L."/>
            <person name="Markowitz V."/>
            <person name="Cheng J.-F."/>
            <person name="Hugenholtz P."/>
            <person name="Woyke T."/>
            <person name="Wu D."/>
            <person name="Spring S."/>
            <person name="Lang E."/>
            <person name="Kopitz M."/>
            <person name="Brambilla E."/>
            <person name="Klenk H.-P."/>
            <person name="Eisen J.A."/>
        </authorList>
    </citation>
    <scope>NUCLEOTIDE SEQUENCE [LARGE SCALE GENOMIC DNA]</scope>
    <source>
        <strain evidence="10">ATCC 23117 / DSM 6794 / NBRC 15988 / NCIMB 1366 / Sio-4</strain>
    </source>
</reference>
<organism evidence="9 10">
    <name type="scientific">Bernardetia litoralis (strain ATCC 23117 / DSM 6794 / NBRC 15988 / NCIMB 1366 / Fx l1 / Sio-4)</name>
    <name type="common">Flexibacter litoralis</name>
    <dbReference type="NCBI Taxonomy" id="880071"/>
    <lineage>
        <taxon>Bacteria</taxon>
        <taxon>Pseudomonadati</taxon>
        <taxon>Bacteroidota</taxon>
        <taxon>Cytophagia</taxon>
        <taxon>Cytophagales</taxon>
        <taxon>Bernardetiaceae</taxon>
        <taxon>Bernardetia</taxon>
    </lineage>
</organism>
<dbReference type="Proteomes" id="UP000006054">
    <property type="component" value="Chromosome"/>
</dbReference>
<comment type="catalytic activity">
    <reaction evidence="7">
        <text>D-glycero-beta-D-manno-heptose 1-phosphate + ATP + H(+) = ADP-D-glycero-beta-D-manno-heptose + diphosphate</text>
        <dbReference type="Rhea" id="RHEA:27465"/>
        <dbReference type="ChEBI" id="CHEBI:15378"/>
        <dbReference type="ChEBI" id="CHEBI:30616"/>
        <dbReference type="ChEBI" id="CHEBI:33019"/>
        <dbReference type="ChEBI" id="CHEBI:59967"/>
        <dbReference type="ChEBI" id="CHEBI:61593"/>
        <dbReference type="EC" id="2.7.7.70"/>
    </reaction>
</comment>
<keyword evidence="4" id="KW-0547">Nucleotide-binding</keyword>
<keyword evidence="5" id="KW-0067">ATP-binding</keyword>
<dbReference type="eggNOG" id="COG0615">
    <property type="taxonomic scope" value="Bacteria"/>
</dbReference>
<evidence type="ECO:0000256" key="6">
    <source>
        <dbReference type="ARBA" id="ARBA00023277"/>
    </source>
</evidence>
<keyword evidence="3 9" id="KW-0548">Nucleotidyltransferase</keyword>